<sequence>MGTLETAALPRELAIVEMITDLDAVARYAALTADYNPIHLDPVFAAKTAFGRPIVHGTLGLNLVIEAIERTFGGVPEKLALDTRFIRPLPVGSSIRAGGVLRDDAAGTYDIFVETMAGERAVEGTCTVLPAAEHSNKGRDA</sequence>
<dbReference type="PANTHER" id="PTHR43437:SF3">
    <property type="entry name" value="HYDROXYACYL-THIOESTER DEHYDRATASE TYPE 2, MITOCHONDRIAL"/>
    <property type="match status" value="1"/>
</dbReference>
<dbReference type="InterPro" id="IPR029069">
    <property type="entry name" value="HotDog_dom_sf"/>
</dbReference>
<accession>A0ABW0IT67</accession>
<feature type="domain" description="MaoC-like" evidence="1">
    <location>
        <begin position="20"/>
        <end position="114"/>
    </location>
</feature>
<dbReference type="Proteomes" id="UP001596053">
    <property type="component" value="Unassembled WGS sequence"/>
</dbReference>
<proteinExistence type="predicted"/>
<dbReference type="EMBL" id="JBHSLW010000029">
    <property type="protein sequence ID" value="MFC5421483.1"/>
    <property type="molecule type" value="Genomic_DNA"/>
</dbReference>
<keyword evidence="3" id="KW-1185">Reference proteome</keyword>
<evidence type="ECO:0000313" key="3">
    <source>
        <dbReference type="Proteomes" id="UP001596053"/>
    </source>
</evidence>
<organism evidence="2 3">
    <name type="scientific">Bosea eneae</name>
    <dbReference type="NCBI Taxonomy" id="151454"/>
    <lineage>
        <taxon>Bacteria</taxon>
        <taxon>Pseudomonadati</taxon>
        <taxon>Pseudomonadota</taxon>
        <taxon>Alphaproteobacteria</taxon>
        <taxon>Hyphomicrobiales</taxon>
        <taxon>Boseaceae</taxon>
        <taxon>Bosea</taxon>
    </lineage>
</organism>
<name>A0ABW0IT67_9HYPH</name>
<reference evidence="3" key="1">
    <citation type="journal article" date="2019" name="Int. J. Syst. Evol. Microbiol.">
        <title>The Global Catalogue of Microorganisms (GCM) 10K type strain sequencing project: providing services to taxonomists for standard genome sequencing and annotation.</title>
        <authorList>
            <consortium name="The Broad Institute Genomics Platform"/>
            <consortium name="The Broad Institute Genome Sequencing Center for Infectious Disease"/>
            <person name="Wu L."/>
            <person name="Ma J."/>
        </authorList>
    </citation>
    <scope>NUCLEOTIDE SEQUENCE [LARGE SCALE GENOMIC DNA]</scope>
    <source>
        <strain evidence="3">NCAIM B.01391</strain>
    </source>
</reference>
<dbReference type="Pfam" id="PF01575">
    <property type="entry name" value="MaoC_dehydratas"/>
    <property type="match status" value="1"/>
</dbReference>
<dbReference type="Gene3D" id="3.10.129.10">
    <property type="entry name" value="Hotdog Thioesterase"/>
    <property type="match status" value="1"/>
</dbReference>
<evidence type="ECO:0000259" key="1">
    <source>
        <dbReference type="Pfam" id="PF01575"/>
    </source>
</evidence>
<dbReference type="SUPFAM" id="SSF54637">
    <property type="entry name" value="Thioesterase/thiol ester dehydrase-isomerase"/>
    <property type="match status" value="1"/>
</dbReference>
<dbReference type="InterPro" id="IPR050965">
    <property type="entry name" value="UPF0336/Enoyl-CoA_hydratase"/>
</dbReference>
<dbReference type="InterPro" id="IPR002539">
    <property type="entry name" value="MaoC-like_dom"/>
</dbReference>
<protein>
    <submittedName>
        <fullName evidence="2">MaoC/PaaZ C-terminal domain-containing protein</fullName>
    </submittedName>
</protein>
<comment type="caution">
    <text evidence="2">The sequence shown here is derived from an EMBL/GenBank/DDBJ whole genome shotgun (WGS) entry which is preliminary data.</text>
</comment>
<dbReference type="PANTHER" id="PTHR43437">
    <property type="entry name" value="HYDROXYACYL-THIOESTER DEHYDRATASE TYPE 2, MITOCHONDRIAL-RELATED"/>
    <property type="match status" value="1"/>
</dbReference>
<evidence type="ECO:0000313" key="2">
    <source>
        <dbReference type="EMBL" id="MFC5421483.1"/>
    </source>
</evidence>
<gene>
    <name evidence="2" type="ORF">ACFPOB_18140</name>
</gene>
<dbReference type="RefSeq" id="WP_067994559.1">
    <property type="nucleotide sequence ID" value="NZ_JBHSLW010000029.1"/>
</dbReference>